<evidence type="ECO:0000313" key="3">
    <source>
        <dbReference type="Proteomes" id="UP000077266"/>
    </source>
</evidence>
<evidence type="ECO:0000313" key="2">
    <source>
        <dbReference type="EMBL" id="KZV99836.1"/>
    </source>
</evidence>
<proteinExistence type="predicted"/>
<feature type="transmembrane region" description="Helical" evidence="1">
    <location>
        <begin position="32"/>
        <end position="51"/>
    </location>
</feature>
<dbReference type="Proteomes" id="UP000077266">
    <property type="component" value="Unassembled WGS sequence"/>
</dbReference>
<keyword evidence="1" id="KW-0812">Transmembrane</keyword>
<dbReference type="InParanoid" id="A0A165MVU5"/>
<sequence>MLYFIYESMSCRETPWTRRRGAQSTLPHCRTIVLIVLSTHLLLMIPELHLIKASNRRFTRRTFHGLHHTRSSTFLSSTHHSNHIAWHGHPVCP</sequence>
<reference evidence="2 3" key="1">
    <citation type="journal article" date="2016" name="Mol. Biol. Evol.">
        <title>Comparative Genomics of Early-Diverging Mushroom-Forming Fungi Provides Insights into the Origins of Lignocellulose Decay Capabilities.</title>
        <authorList>
            <person name="Nagy L.G."/>
            <person name="Riley R."/>
            <person name="Tritt A."/>
            <person name="Adam C."/>
            <person name="Daum C."/>
            <person name="Floudas D."/>
            <person name="Sun H."/>
            <person name="Yadav J.S."/>
            <person name="Pangilinan J."/>
            <person name="Larsson K.H."/>
            <person name="Matsuura K."/>
            <person name="Barry K."/>
            <person name="Labutti K."/>
            <person name="Kuo R."/>
            <person name="Ohm R.A."/>
            <person name="Bhattacharya S.S."/>
            <person name="Shirouzu T."/>
            <person name="Yoshinaga Y."/>
            <person name="Martin F.M."/>
            <person name="Grigoriev I.V."/>
            <person name="Hibbett D.S."/>
        </authorList>
    </citation>
    <scope>NUCLEOTIDE SEQUENCE [LARGE SCALE GENOMIC DNA]</scope>
    <source>
        <strain evidence="2 3">HHB12029</strain>
    </source>
</reference>
<keyword evidence="3" id="KW-1185">Reference proteome</keyword>
<evidence type="ECO:0000256" key="1">
    <source>
        <dbReference type="SAM" id="Phobius"/>
    </source>
</evidence>
<dbReference type="EMBL" id="KV425906">
    <property type="protein sequence ID" value="KZV99836.1"/>
    <property type="molecule type" value="Genomic_DNA"/>
</dbReference>
<protein>
    <submittedName>
        <fullName evidence="2">Uncharacterized protein</fullName>
    </submittedName>
</protein>
<keyword evidence="1" id="KW-1133">Transmembrane helix</keyword>
<dbReference type="AlphaFoldDB" id="A0A165MVU5"/>
<organism evidence="2 3">
    <name type="scientific">Exidia glandulosa HHB12029</name>
    <dbReference type="NCBI Taxonomy" id="1314781"/>
    <lineage>
        <taxon>Eukaryota</taxon>
        <taxon>Fungi</taxon>
        <taxon>Dikarya</taxon>
        <taxon>Basidiomycota</taxon>
        <taxon>Agaricomycotina</taxon>
        <taxon>Agaricomycetes</taxon>
        <taxon>Auriculariales</taxon>
        <taxon>Exidiaceae</taxon>
        <taxon>Exidia</taxon>
    </lineage>
</organism>
<accession>A0A165MVU5</accession>
<gene>
    <name evidence="2" type="ORF">EXIGLDRAFT_205846</name>
</gene>
<keyword evidence="1" id="KW-0472">Membrane</keyword>
<name>A0A165MVU5_EXIGL</name>